<evidence type="ECO:0000259" key="5">
    <source>
        <dbReference type="PROSITE" id="PS50110"/>
    </source>
</evidence>
<evidence type="ECO:0000313" key="6">
    <source>
        <dbReference type="EMBL" id="RBP22336.1"/>
    </source>
</evidence>
<dbReference type="InterPro" id="IPR000792">
    <property type="entry name" value="Tscrpt_reg_LuxR_C"/>
</dbReference>
<reference evidence="6 7" key="1">
    <citation type="submission" date="2018-06" db="EMBL/GenBank/DDBJ databases">
        <title>Genomic Encyclopedia of Type Strains, Phase III (KMG-III): the genomes of soil and plant-associated and newly described type strains.</title>
        <authorList>
            <person name="Whitman W."/>
        </authorList>
    </citation>
    <scope>NUCLEOTIDE SEQUENCE [LARGE SCALE GENOMIC DNA]</scope>
    <source>
        <strain evidence="6 7">CECT 7342</strain>
    </source>
</reference>
<name>A0ABX9GH03_9BURK</name>
<dbReference type="InterPro" id="IPR058245">
    <property type="entry name" value="NreC/VraR/RcsB-like_REC"/>
</dbReference>
<accession>A0ABX9GH03</accession>
<dbReference type="CDD" id="cd17535">
    <property type="entry name" value="REC_NarL-like"/>
    <property type="match status" value="1"/>
</dbReference>
<dbReference type="PROSITE" id="PS00622">
    <property type="entry name" value="HTH_LUXR_1"/>
    <property type="match status" value="1"/>
</dbReference>
<feature type="domain" description="HTH luxR-type" evidence="4">
    <location>
        <begin position="159"/>
        <end position="224"/>
    </location>
</feature>
<comment type="caution">
    <text evidence="6">The sequence shown here is derived from an EMBL/GenBank/DDBJ whole genome shotgun (WGS) entry which is preliminary data.</text>
</comment>
<dbReference type="PROSITE" id="PS50110">
    <property type="entry name" value="RESPONSE_REGULATORY"/>
    <property type="match status" value="1"/>
</dbReference>
<dbReference type="PROSITE" id="PS50043">
    <property type="entry name" value="HTH_LUXR_2"/>
    <property type="match status" value="1"/>
</dbReference>
<feature type="modified residue" description="4-aspartylphosphate" evidence="3">
    <location>
        <position position="61"/>
    </location>
</feature>
<dbReference type="EMBL" id="QNRM01000002">
    <property type="protein sequence ID" value="RBP22336.1"/>
    <property type="molecule type" value="Genomic_DNA"/>
</dbReference>
<feature type="domain" description="Response regulatory" evidence="5">
    <location>
        <begin position="10"/>
        <end position="128"/>
    </location>
</feature>
<dbReference type="InterPro" id="IPR011006">
    <property type="entry name" value="CheY-like_superfamily"/>
</dbReference>
<dbReference type="InterPro" id="IPR001789">
    <property type="entry name" value="Sig_transdc_resp-reg_receiver"/>
</dbReference>
<dbReference type="PRINTS" id="PR00038">
    <property type="entry name" value="HTHLUXR"/>
</dbReference>
<gene>
    <name evidence="6" type="ORF">DFP87_10272</name>
</gene>
<dbReference type="SUPFAM" id="SSF46894">
    <property type="entry name" value="C-terminal effector domain of the bipartite response regulators"/>
    <property type="match status" value="1"/>
</dbReference>
<keyword evidence="7" id="KW-1185">Reference proteome</keyword>
<dbReference type="SUPFAM" id="SSF52172">
    <property type="entry name" value="CheY-like"/>
    <property type="match status" value="1"/>
</dbReference>
<dbReference type="Pfam" id="PF00196">
    <property type="entry name" value="GerE"/>
    <property type="match status" value="1"/>
</dbReference>
<sequence length="226" mass="24260">MSNTFASSVRVAILDDHAVVRNGLVAHLQSEIGIEITGVYNSSRAMIAGVVQSPADVLLIDYALGPDDMDGVALIRALRLRFPSSHIIVLSAHNEPATVALVLRAGVRGFVSKTQDMAEIARAIRVVASGAVFLEAQMTFRLADATTNHVPVQSDESGDAVYGAALSAREREVIRCFLDGMTVTQIAEKFNRSIKTISSQKAAAFRKLGVTSNNGLFKVRHIIDSL</sequence>
<evidence type="ECO:0000256" key="2">
    <source>
        <dbReference type="ARBA" id="ARBA00023125"/>
    </source>
</evidence>
<keyword evidence="1 3" id="KW-0597">Phosphoprotein</keyword>
<dbReference type="Proteomes" id="UP000252124">
    <property type="component" value="Unassembled WGS sequence"/>
</dbReference>
<protein>
    <submittedName>
        <fullName evidence="6">LuxR family two component transcriptional regulator</fullName>
    </submittedName>
</protein>
<evidence type="ECO:0000256" key="1">
    <source>
        <dbReference type="ARBA" id="ARBA00022553"/>
    </source>
</evidence>
<proteinExistence type="predicted"/>
<dbReference type="PANTHER" id="PTHR43214">
    <property type="entry name" value="TWO-COMPONENT RESPONSE REGULATOR"/>
    <property type="match status" value="1"/>
</dbReference>
<dbReference type="SMART" id="SM00448">
    <property type="entry name" value="REC"/>
    <property type="match status" value="1"/>
</dbReference>
<dbReference type="InterPro" id="IPR016032">
    <property type="entry name" value="Sig_transdc_resp-reg_C-effctor"/>
</dbReference>
<dbReference type="PANTHER" id="PTHR43214:SF43">
    <property type="entry name" value="TWO-COMPONENT RESPONSE REGULATOR"/>
    <property type="match status" value="1"/>
</dbReference>
<evidence type="ECO:0000313" key="7">
    <source>
        <dbReference type="Proteomes" id="UP000252124"/>
    </source>
</evidence>
<keyword evidence="2" id="KW-0238">DNA-binding</keyword>
<dbReference type="Pfam" id="PF00072">
    <property type="entry name" value="Response_reg"/>
    <property type="match status" value="1"/>
</dbReference>
<evidence type="ECO:0000259" key="4">
    <source>
        <dbReference type="PROSITE" id="PS50043"/>
    </source>
</evidence>
<dbReference type="InterPro" id="IPR039420">
    <property type="entry name" value="WalR-like"/>
</dbReference>
<dbReference type="RefSeq" id="WP_337360708.1">
    <property type="nucleotide sequence ID" value="NZ_CADIJU010000006.1"/>
</dbReference>
<dbReference type="CDD" id="cd06170">
    <property type="entry name" value="LuxR_C_like"/>
    <property type="match status" value="1"/>
</dbReference>
<dbReference type="Gene3D" id="3.40.50.2300">
    <property type="match status" value="1"/>
</dbReference>
<organism evidence="6 7">
    <name type="scientific">Achromobacter marplatensis</name>
    <dbReference type="NCBI Taxonomy" id="470868"/>
    <lineage>
        <taxon>Bacteria</taxon>
        <taxon>Pseudomonadati</taxon>
        <taxon>Pseudomonadota</taxon>
        <taxon>Betaproteobacteria</taxon>
        <taxon>Burkholderiales</taxon>
        <taxon>Alcaligenaceae</taxon>
        <taxon>Achromobacter</taxon>
    </lineage>
</organism>
<dbReference type="SMART" id="SM00421">
    <property type="entry name" value="HTH_LUXR"/>
    <property type="match status" value="1"/>
</dbReference>
<dbReference type="GeneID" id="99731359"/>
<evidence type="ECO:0000256" key="3">
    <source>
        <dbReference type="PROSITE-ProRule" id="PRU00169"/>
    </source>
</evidence>